<dbReference type="InterPro" id="IPR055180">
    <property type="entry name" value="HsdR_RecA-like_helicase_dom_2"/>
</dbReference>
<dbReference type="EMBL" id="KQ235637">
    <property type="protein sequence ID" value="KMZ96199.1"/>
    <property type="molecule type" value="Genomic_DNA"/>
</dbReference>
<dbReference type="Proteomes" id="UP000053239">
    <property type="component" value="Unassembled WGS sequence"/>
</dbReference>
<dbReference type="PANTHER" id="PTHR30195">
    <property type="entry name" value="TYPE I SITE-SPECIFIC DEOXYRIBONUCLEASE PROTEIN SUBUNIT M AND R"/>
    <property type="match status" value="1"/>
</dbReference>
<name>A0A0J9TLK7_PLAVI</name>
<evidence type="ECO:0000259" key="2">
    <source>
        <dbReference type="PROSITE" id="PS51192"/>
    </source>
</evidence>
<dbReference type="InterPro" id="IPR051268">
    <property type="entry name" value="Type-I_R_enzyme_R_subunit"/>
</dbReference>
<feature type="domain" description="Helicase ATP-binding" evidence="2">
    <location>
        <begin position="1"/>
        <end position="116"/>
    </location>
</feature>
<accession>A0A0J9TLK7</accession>
<dbReference type="SUPFAM" id="SSF52540">
    <property type="entry name" value="P-loop containing nucleoside triphosphate hydrolases"/>
    <property type="match status" value="1"/>
</dbReference>
<sequence>MDLNIQTLQNYDKYENKAAINTEQTSDLEKFFDGTKGEGQIVITTIQKLYRCAQSISVSEDRLLIIFDECHRTQHREMHTKIRKTFKNSIVIGFTGTPIFSDKEQTLNKEDSSKSKDKKVSKITSSDRFGDELHAYNLFNKCTFRSTIQAENIEEKRKRGYNSMFAVSSIELAKAYYIELERQVKNRGIDVKIAIVYHPLDRQKISAEGVKEYSQKKDSNIDALPESDKLFLERAMKKYDPGASLSRFHEYFQKIQNDTRNRKIDILIVVNMLLTGFDAPNLSTL</sequence>
<dbReference type="Gene3D" id="3.40.50.300">
    <property type="entry name" value="P-loop containing nucleotide triphosphate hydrolases"/>
    <property type="match status" value="1"/>
</dbReference>
<dbReference type="Pfam" id="PF18766">
    <property type="entry name" value="SWI2_SNF2"/>
    <property type="match status" value="1"/>
</dbReference>
<gene>
    <name evidence="3" type="ORF">PVNG_02337</name>
</gene>
<dbReference type="PANTHER" id="PTHR30195:SF16">
    <property type="entry name" value="TYPE I RESTRICTION ENZYME ENDONUCLEASE SUBUNIT"/>
    <property type="match status" value="1"/>
</dbReference>
<evidence type="ECO:0000256" key="1">
    <source>
        <dbReference type="ARBA" id="ARBA00022747"/>
    </source>
</evidence>
<dbReference type="InterPro" id="IPR040980">
    <property type="entry name" value="SWI2_SNF2"/>
</dbReference>
<evidence type="ECO:0000313" key="3">
    <source>
        <dbReference type="EMBL" id="KMZ96199.1"/>
    </source>
</evidence>
<dbReference type="InterPro" id="IPR027417">
    <property type="entry name" value="P-loop_NTPase"/>
</dbReference>
<dbReference type="InterPro" id="IPR014001">
    <property type="entry name" value="Helicase_ATP-bd"/>
</dbReference>
<reference evidence="3 4" key="1">
    <citation type="submission" date="2011-09" db="EMBL/GenBank/DDBJ databases">
        <title>The Genome Sequence of Plasmodium vivax North Korean.</title>
        <authorList>
            <consortium name="The Broad Institute Genome Sequencing Platform"/>
            <consortium name="The Broad Institute Genome Sequencing Center for Infectious Disease"/>
            <person name="Neafsey D."/>
            <person name="Carlton J."/>
            <person name="Barnwell J."/>
            <person name="Collins W."/>
            <person name="Escalante A."/>
            <person name="Mullikin J."/>
            <person name="Saul A."/>
            <person name="Guigo R."/>
            <person name="Camara F."/>
            <person name="Young S.K."/>
            <person name="Zeng Q."/>
            <person name="Gargeya S."/>
            <person name="Fitzgerald M."/>
            <person name="Haas B."/>
            <person name="Abouelleil A."/>
            <person name="Alvarado L."/>
            <person name="Arachchi H.M."/>
            <person name="Berlin A."/>
            <person name="Brown A."/>
            <person name="Chapman S.B."/>
            <person name="Chen Z."/>
            <person name="Dunbar C."/>
            <person name="Freedman E."/>
            <person name="Gearin G."/>
            <person name="Gellesch M."/>
            <person name="Goldberg J."/>
            <person name="Griggs A."/>
            <person name="Gujja S."/>
            <person name="Heiman D."/>
            <person name="Howarth C."/>
            <person name="Larson L."/>
            <person name="Lui A."/>
            <person name="MacDonald P.J.P."/>
            <person name="Montmayeur A."/>
            <person name="Murphy C."/>
            <person name="Neiman D."/>
            <person name="Pearson M."/>
            <person name="Priest M."/>
            <person name="Roberts A."/>
            <person name="Saif S."/>
            <person name="Shea T."/>
            <person name="Shenoy N."/>
            <person name="Sisk P."/>
            <person name="Stolte C."/>
            <person name="Sykes S."/>
            <person name="Wortman J."/>
            <person name="Nusbaum C."/>
            <person name="Birren B."/>
        </authorList>
    </citation>
    <scope>NUCLEOTIDE SEQUENCE [LARGE SCALE GENOMIC DNA]</scope>
    <source>
        <strain evidence="3 4">North Korean</strain>
    </source>
</reference>
<keyword evidence="1" id="KW-0680">Restriction system</keyword>
<proteinExistence type="predicted"/>
<protein>
    <recommendedName>
        <fullName evidence="2">Helicase ATP-binding domain-containing protein</fullName>
    </recommendedName>
</protein>
<organism evidence="3 4">
    <name type="scientific">Plasmodium vivax North Korean</name>
    <dbReference type="NCBI Taxonomy" id="1035514"/>
    <lineage>
        <taxon>Eukaryota</taxon>
        <taxon>Sar</taxon>
        <taxon>Alveolata</taxon>
        <taxon>Apicomplexa</taxon>
        <taxon>Aconoidasida</taxon>
        <taxon>Haemosporida</taxon>
        <taxon>Plasmodiidae</taxon>
        <taxon>Plasmodium</taxon>
        <taxon>Plasmodium (Plasmodium)</taxon>
    </lineage>
</organism>
<evidence type="ECO:0000313" key="4">
    <source>
        <dbReference type="Proteomes" id="UP000053239"/>
    </source>
</evidence>
<dbReference type="AlphaFoldDB" id="A0A0J9TLK7"/>
<dbReference type="Pfam" id="PF22679">
    <property type="entry name" value="T1R_D3-like"/>
    <property type="match status" value="1"/>
</dbReference>
<dbReference type="PROSITE" id="PS51192">
    <property type="entry name" value="HELICASE_ATP_BIND_1"/>
    <property type="match status" value="1"/>
</dbReference>
<dbReference type="GO" id="GO:0009307">
    <property type="term" value="P:DNA restriction-modification system"/>
    <property type="evidence" value="ECO:0007669"/>
    <property type="project" value="UniProtKB-KW"/>
</dbReference>